<dbReference type="InterPro" id="IPR002586">
    <property type="entry name" value="CobQ/CobB/MinD/ParA_Nub-bd_dom"/>
</dbReference>
<feature type="domain" description="AAA+ ATPase" evidence="4">
    <location>
        <begin position="261"/>
        <end position="447"/>
    </location>
</feature>
<evidence type="ECO:0000313" key="5">
    <source>
        <dbReference type="EMBL" id="MBA8846464.1"/>
    </source>
</evidence>
<dbReference type="GO" id="GO:0005524">
    <property type="term" value="F:ATP binding"/>
    <property type="evidence" value="ECO:0007669"/>
    <property type="project" value="UniProtKB-KW"/>
</dbReference>
<dbReference type="InterPro" id="IPR027417">
    <property type="entry name" value="P-loop_NTPase"/>
</dbReference>
<feature type="region of interest" description="Disordered" evidence="3">
    <location>
        <begin position="146"/>
        <end position="230"/>
    </location>
</feature>
<keyword evidence="2" id="KW-0067">ATP-binding</keyword>
<evidence type="ECO:0000256" key="2">
    <source>
        <dbReference type="ARBA" id="ARBA00022840"/>
    </source>
</evidence>
<comment type="caution">
    <text evidence="5">The sequence shown here is derived from an EMBL/GenBank/DDBJ whole genome shotgun (WGS) entry which is preliminary data.</text>
</comment>
<sequence>MLLRTATPSPLFPSRSRSAADVRVALALPGPISDVVELELLRAGHRIAWRAEDRESLLTQLAECVPDVVLVADDPAVATTEVVGACDLLGVRTCLVRADEAVSATARLLGVHDILRVLPEAPIDLRVLAPPFDALDGGIADAAGVPPGLAAAPSSSPPVGPDPHSATAPGRAPAPETPSDPGGGALPPHRIDPAASPIDADVGRRRTPREPGASRRWPWVRPPRSEPAPVERVVARHDGVLDGRQDIERPDRTTGVAAAPPQRVVAIWGPAGAPGRTTLAISLAAELAARGHRVCLVDADTYGGTVAPALGLLDEAPGFAAACRLAGSDSLTEAELDRIALTYGGTAAPFRVLTGIGRPHRWPELSRDRVARALEAARRWNDVVVVDTGFNLETDEEVSSDMLAPRRNAATIAALRAADEVVAVGAADPVGLARLLRTHADLLETVTTDRVHVVANRVRGSVLGIDPAGQVRQTLDRFGGIVDPILVADDPSAADAALLSARTVLDVAPRSALRQGAAALTDRLGFGAATARSRSGAATRGRGMLRRTG</sequence>
<evidence type="ECO:0000313" key="6">
    <source>
        <dbReference type="Proteomes" id="UP000585905"/>
    </source>
</evidence>
<dbReference type="SUPFAM" id="SSF52540">
    <property type="entry name" value="P-loop containing nucleoside triphosphate hydrolases"/>
    <property type="match status" value="1"/>
</dbReference>
<dbReference type="InterPro" id="IPR050625">
    <property type="entry name" value="ParA/MinD_ATPase"/>
</dbReference>
<dbReference type="Proteomes" id="UP000585905">
    <property type="component" value="Unassembled WGS sequence"/>
</dbReference>
<dbReference type="GO" id="GO:0016887">
    <property type="term" value="F:ATP hydrolysis activity"/>
    <property type="evidence" value="ECO:0007669"/>
    <property type="project" value="TreeGrafter"/>
</dbReference>
<protein>
    <submittedName>
        <fullName evidence="5">MinD-like ATPase involved in chromosome partitioning or flagellar assembly</fullName>
    </submittedName>
</protein>
<dbReference type="EMBL" id="JACGWX010000001">
    <property type="protein sequence ID" value="MBA8846464.1"/>
    <property type="molecule type" value="Genomic_DNA"/>
</dbReference>
<gene>
    <name evidence="5" type="ORF">FHX53_000028</name>
</gene>
<dbReference type="GO" id="GO:0009898">
    <property type="term" value="C:cytoplasmic side of plasma membrane"/>
    <property type="evidence" value="ECO:0007669"/>
    <property type="project" value="TreeGrafter"/>
</dbReference>
<keyword evidence="5" id="KW-0969">Cilium</keyword>
<feature type="compositionally biased region" description="Basic and acidic residues" evidence="3">
    <location>
        <begin position="201"/>
        <end position="213"/>
    </location>
</feature>
<dbReference type="RefSeq" id="WP_182489072.1">
    <property type="nucleotide sequence ID" value="NZ_BAAAOV010000003.1"/>
</dbReference>
<keyword evidence="1" id="KW-0547">Nucleotide-binding</keyword>
<dbReference type="PANTHER" id="PTHR43384:SF6">
    <property type="entry name" value="SEPTUM SITE-DETERMINING PROTEIN MIND HOMOLOG, CHLOROPLASTIC"/>
    <property type="match status" value="1"/>
</dbReference>
<name>A0A839E8D3_9MICO</name>
<dbReference type="GO" id="GO:0051782">
    <property type="term" value="P:negative regulation of cell division"/>
    <property type="evidence" value="ECO:0007669"/>
    <property type="project" value="TreeGrafter"/>
</dbReference>
<keyword evidence="5" id="KW-0282">Flagellum</keyword>
<dbReference type="InterPro" id="IPR003593">
    <property type="entry name" value="AAA+_ATPase"/>
</dbReference>
<dbReference type="Pfam" id="PF01656">
    <property type="entry name" value="CbiA"/>
    <property type="match status" value="1"/>
</dbReference>
<accession>A0A839E8D3</accession>
<reference evidence="5 6" key="1">
    <citation type="submission" date="2020-07" db="EMBL/GenBank/DDBJ databases">
        <title>Sequencing the genomes of 1000 actinobacteria strains.</title>
        <authorList>
            <person name="Klenk H.-P."/>
        </authorList>
    </citation>
    <scope>NUCLEOTIDE SEQUENCE [LARGE SCALE GENOMIC DNA]</scope>
    <source>
        <strain evidence="5 6">DSM 19663</strain>
    </source>
</reference>
<dbReference type="Gene3D" id="3.40.50.300">
    <property type="entry name" value="P-loop containing nucleotide triphosphate hydrolases"/>
    <property type="match status" value="1"/>
</dbReference>
<dbReference type="GO" id="GO:0005829">
    <property type="term" value="C:cytosol"/>
    <property type="evidence" value="ECO:0007669"/>
    <property type="project" value="TreeGrafter"/>
</dbReference>
<dbReference type="AlphaFoldDB" id="A0A839E8D3"/>
<dbReference type="PANTHER" id="PTHR43384">
    <property type="entry name" value="SEPTUM SITE-DETERMINING PROTEIN MIND HOMOLOG, CHLOROPLASTIC-RELATED"/>
    <property type="match status" value="1"/>
</dbReference>
<organism evidence="5 6">
    <name type="scientific">Microcella alkalica</name>
    <dbReference type="NCBI Taxonomy" id="355930"/>
    <lineage>
        <taxon>Bacteria</taxon>
        <taxon>Bacillati</taxon>
        <taxon>Actinomycetota</taxon>
        <taxon>Actinomycetes</taxon>
        <taxon>Micrococcales</taxon>
        <taxon>Microbacteriaceae</taxon>
        <taxon>Microcella</taxon>
    </lineage>
</organism>
<keyword evidence="6" id="KW-1185">Reference proteome</keyword>
<proteinExistence type="predicted"/>
<evidence type="ECO:0000259" key="4">
    <source>
        <dbReference type="SMART" id="SM00382"/>
    </source>
</evidence>
<keyword evidence="5" id="KW-0966">Cell projection</keyword>
<dbReference type="SMART" id="SM00382">
    <property type="entry name" value="AAA"/>
    <property type="match status" value="1"/>
</dbReference>
<evidence type="ECO:0000256" key="3">
    <source>
        <dbReference type="SAM" id="MobiDB-lite"/>
    </source>
</evidence>
<evidence type="ECO:0000256" key="1">
    <source>
        <dbReference type="ARBA" id="ARBA00022741"/>
    </source>
</evidence>